<dbReference type="Proteomes" id="UP000001746">
    <property type="component" value="Plasmid pHmuk01"/>
</dbReference>
<dbReference type="HOGENOM" id="CLU_2419929_0_0_2"/>
<reference evidence="2" key="1">
    <citation type="journal article" date="2009" name="Stand. Genomic Sci.">
        <title>Complete genome sequence of Halomicrobium mukohataei type strain (arg-2).</title>
        <authorList>
            <person name="Tindall B.J."/>
            <person name="Schneider S."/>
            <person name="Lapidus A."/>
            <person name="Copeland A."/>
            <person name="Glavina Del Rio T."/>
            <person name="Nolan M."/>
            <person name="Lucas S."/>
            <person name="Chen F."/>
            <person name="Tice H."/>
            <person name="Cheng J.F."/>
            <person name="Saunders E."/>
            <person name="Bruce D."/>
            <person name="Goodwin L."/>
            <person name="Pitluck S."/>
            <person name="Mikhailova N."/>
            <person name="Pati A."/>
            <person name="Ivanova N."/>
            <person name="Mavrommatis K."/>
            <person name="Chen A."/>
            <person name="Palaniappan K."/>
            <person name="Chain P."/>
            <person name="Land M."/>
            <person name="Hauser L."/>
            <person name="Chang Y.J."/>
            <person name="Jeffries C.D."/>
            <person name="Brettin T."/>
            <person name="Han C."/>
            <person name="Rohde M."/>
            <person name="Goker M."/>
            <person name="Bristow J."/>
            <person name="Eisen J.A."/>
            <person name="Markowitz V."/>
            <person name="Hugenholtz P."/>
            <person name="Klenk H.P."/>
            <person name="Kyrpides N.C."/>
            <person name="Detter J.C."/>
        </authorList>
    </citation>
    <scope>NUCLEOTIDE SEQUENCE [LARGE SCALE GENOMIC DNA]</scope>
    <source>
        <strain evidence="2">ATCC 700874 / DSM 12286 / JCM 9738 / NCIMB 13541</strain>
        <plasmid evidence="2">Plasmid pHmuk01</plasmid>
    </source>
</reference>
<gene>
    <name evidence="1" type="ordered locus">Hmuk_3267</name>
</gene>
<name>C7P4X2_HALMD</name>
<dbReference type="KEGG" id="hmu:Hmuk_3267"/>
<geneLocation type="plasmid" evidence="1 2">
    <name>pHmuk01</name>
</geneLocation>
<evidence type="ECO:0000313" key="1">
    <source>
        <dbReference type="EMBL" id="ACV49367.1"/>
    </source>
</evidence>
<keyword evidence="2" id="KW-1185">Reference proteome</keyword>
<proteinExistence type="predicted"/>
<keyword evidence="1" id="KW-0614">Plasmid</keyword>
<organism evidence="1 2">
    <name type="scientific">Halomicrobium mukohataei (strain ATCC 700874 / DSM 12286 / JCM 9738 / NCIMB 13541)</name>
    <name type="common">Haloarcula mukohataei</name>
    <dbReference type="NCBI Taxonomy" id="485914"/>
    <lineage>
        <taxon>Archaea</taxon>
        <taxon>Methanobacteriati</taxon>
        <taxon>Methanobacteriota</taxon>
        <taxon>Stenosarchaea group</taxon>
        <taxon>Halobacteria</taxon>
        <taxon>Halobacteriales</taxon>
        <taxon>Haloarculaceae</taxon>
        <taxon>Halomicrobium</taxon>
    </lineage>
</organism>
<dbReference type="EMBL" id="CP001689">
    <property type="protein sequence ID" value="ACV49367.1"/>
    <property type="molecule type" value="Genomic_DNA"/>
</dbReference>
<sequence length="91" mass="9885">MAVRAELRALYGIDDLDHTGALSVRRLHVVPPSTVHLGVLTKSARSSNQPWTRSMPIAHSGVAGEFGRGIDELEPETGRAVTRSRLTPTAW</sequence>
<accession>C7P4X2</accession>
<dbReference type="AlphaFoldDB" id="C7P4X2"/>
<evidence type="ECO:0000313" key="2">
    <source>
        <dbReference type="Proteomes" id="UP000001746"/>
    </source>
</evidence>
<protein>
    <submittedName>
        <fullName evidence="1">Uncharacterized protein</fullName>
    </submittedName>
</protein>